<name>A0A917EYK4_9MICO</name>
<dbReference type="InterPro" id="IPR041581">
    <property type="entry name" value="Glyoxalase_6"/>
</dbReference>
<gene>
    <name evidence="2" type="ORF">GCM10011399_29400</name>
</gene>
<dbReference type="AlphaFoldDB" id="A0A917EYK4"/>
<dbReference type="PANTHER" id="PTHR35908:SF1">
    <property type="entry name" value="CONSERVED PROTEIN"/>
    <property type="match status" value="1"/>
</dbReference>
<dbReference type="Proteomes" id="UP000598775">
    <property type="component" value="Unassembled WGS sequence"/>
</dbReference>
<evidence type="ECO:0000313" key="2">
    <source>
        <dbReference type="EMBL" id="GGF34389.1"/>
    </source>
</evidence>
<dbReference type="PANTHER" id="PTHR35908">
    <property type="entry name" value="HYPOTHETICAL FUSION PROTEIN"/>
    <property type="match status" value="1"/>
</dbReference>
<dbReference type="RefSeq" id="WP_188679459.1">
    <property type="nucleotide sequence ID" value="NZ_BMGP01000005.1"/>
</dbReference>
<accession>A0A917EYK4</accession>
<dbReference type="CDD" id="cd06587">
    <property type="entry name" value="VOC"/>
    <property type="match status" value="1"/>
</dbReference>
<evidence type="ECO:0000313" key="3">
    <source>
        <dbReference type="Proteomes" id="UP000598775"/>
    </source>
</evidence>
<comment type="caution">
    <text evidence="2">The sequence shown here is derived from an EMBL/GenBank/DDBJ whole genome shotgun (WGS) entry which is preliminary data.</text>
</comment>
<reference evidence="2 3" key="1">
    <citation type="journal article" date="2014" name="Int. J. Syst. Evol. Microbiol.">
        <title>Complete genome sequence of Corynebacterium casei LMG S-19264T (=DSM 44701T), isolated from a smear-ripened cheese.</title>
        <authorList>
            <consortium name="US DOE Joint Genome Institute (JGI-PGF)"/>
            <person name="Walter F."/>
            <person name="Albersmeier A."/>
            <person name="Kalinowski J."/>
            <person name="Ruckert C."/>
        </authorList>
    </citation>
    <scope>NUCLEOTIDE SEQUENCE [LARGE SCALE GENOMIC DNA]</scope>
    <source>
        <strain evidence="2 3">CGMCC 1.12976</strain>
    </source>
</reference>
<dbReference type="EMBL" id="BMGP01000005">
    <property type="protein sequence ID" value="GGF34389.1"/>
    <property type="molecule type" value="Genomic_DNA"/>
</dbReference>
<dbReference type="Pfam" id="PF18029">
    <property type="entry name" value="Glyoxalase_6"/>
    <property type="match status" value="1"/>
</dbReference>
<dbReference type="InterPro" id="IPR029068">
    <property type="entry name" value="Glyas_Bleomycin-R_OHBP_Dase"/>
</dbReference>
<dbReference type="Gene3D" id="3.10.180.10">
    <property type="entry name" value="2,3-Dihydroxybiphenyl 1,2-Dioxygenase, domain 1"/>
    <property type="match status" value="1"/>
</dbReference>
<proteinExistence type="predicted"/>
<feature type="domain" description="Glyoxalase-like" evidence="1">
    <location>
        <begin position="7"/>
        <end position="112"/>
    </location>
</feature>
<protein>
    <recommendedName>
        <fullName evidence="1">Glyoxalase-like domain-containing protein</fullName>
    </recommendedName>
</protein>
<organism evidence="2 3">
    <name type="scientific">Subtercola lobariae</name>
    <dbReference type="NCBI Taxonomy" id="1588641"/>
    <lineage>
        <taxon>Bacteria</taxon>
        <taxon>Bacillati</taxon>
        <taxon>Actinomycetota</taxon>
        <taxon>Actinomycetes</taxon>
        <taxon>Micrococcales</taxon>
        <taxon>Microbacteriaceae</taxon>
        <taxon>Subtercola</taxon>
    </lineage>
</organism>
<evidence type="ECO:0000259" key="1">
    <source>
        <dbReference type="Pfam" id="PF18029"/>
    </source>
</evidence>
<keyword evidence="3" id="KW-1185">Reference proteome</keyword>
<sequence length="116" mass="13136">MTLKFEEIVVDCRDFRTLGQWWAAALGWSVLYENEGELEIQNPDGSHPTLLFLNVPESKTIKNRLHFDFVPDNQADEVARLLAMGAQRGDIGQGEQPWVVMTDPEGNEFCVLSARD</sequence>
<dbReference type="SUPFAM" id="SSF54593">
    <property type="entry name" value="Glyoxalase/Bleomycin resistance protein/Dihydroxybiphenyl dioxygenase"/>
    <property type="match status" value="1"/>
</dbReference>